<dbReference type="InterPro" id="IPR018046">
    <property type="entry name" value="Pili_assmbl_chaperone_CS"/>
</dbReference>
<sequence>MIPLSLIRTFAKVTCIAAAAVAWSSHASVIVNGTRVIYNGNEKEVSVRLTNTGTLPVLVQSWIDEGDMNARPDRIRTPFTLTPPINRINADKSQTLRISYTGSPALPQDKESVYWLNLLEVPASKKDEKLNKLQVAFRTRIKLFYRPAALTDKAKVTEAAEKIKWTFSGGKLIASNSSPYFISLVSVSLKNAGKNGSIEGEMVPPMGSYTFNLPASVRAGTGSLLTYEYVNDWGALRKVEYTL</sequence>
<evidence type="ECO:0000259" key="10">
    <source>
        <dbReference type="Pfam" id="PF00345"/>
    </source>
</evidence>
<keyword evidence="4 9" id="KW-0732">Signal</keyword>
<dbReference type="RefSeq" id="WP_154681498.1">
    <property type="nucleotide sequence ID" value="NZ_CP046115.1"/>
</dbReference>
<feature type="domain" description="Pili assembly chaperone C-terminal" evidence="11">
    <location>
        <begin position="175"/>
        <end position="236"/>
    </location>
</feature>
<evidence type="ECO:0000256" key="6">
    <source>
        <dbReference type="ARBA" id="ARBA00023186"/>
    </source>
</evidence>
<keyword evidence="6 8" id="KW-0143">Chaperone</keyword>
<dbReference type="InterPro" id="IPR001829">
    <property type="entry name" value="Pili_assmbl_chaperone_bac"/>
</dbReference>
<reference evidence="12 13" key="1">
    <citation type="submission" date="2019-11" db="EMBL/GenBank/DDBJ databases">
        <title>Isolation and Application of One Kind of P-Hydroxybenzoic Acid Degrading Bacterium in Mitigating Cropping Obstacle of Cucumber.</title>
        <authorList>
            <person name="Wu F."/>
            <person name="An Y."/>
        </authorList>
    </citation>
    <scope>NUCLEOTIDE SEQUENCE [LARGE SCALE GENOMIC DNA]</scope>
    <source>
        <strain evidence="12 13">P620</strain>
    </source>
</reference>
<evidence type="ECO:0000256" key="2">
    <source>
        <dbReference type="ARBA" id="ARBA00007399"/>
    </source>
</evidence>
<gene>
    <name evidence="12" type="ORF">GJ746_18455</name>
</gene>
<dbReference type="InterPro" id="IPR050643">
    <property type="entry name" value="Periplasmic_pilus_chap"/>
</dbReference>
<dbReference type="FunFam" id="2.60.40.10:FF:000458">
    <property type="entry name" value="Molecular chaperone FimC"/>
    <property type="match status" value="1"/>
</dbReference>
<evidence type="ECO:0000256" key="9">
    <source>
        <dbReference type="SAM" id="SignalP"/>
    </source>
</evidence>
<dbReference type="Gene3D" id="2.60.40.10">
    <property type="entry name" value="Immunoglobulins"/>
    <property type="match status" value="2"/>
</dbReference>
<dbReference type="Proteomes" id="UP000427108">
    <property type="component" value="Chromosome"/>
</dbReference>
<dbReference type="Pfam" id="PF00345">
    <property type="entry name" value="PapD_N"/>
    <property type="match status" value="1"/>
</dbReference>
<evidence type="ECO:0000256" key="8">
    <source>
        <dbReference type="RuleBase" id="RU003918"/>
    </source>
</evidence>
<evidence type="ECO:0000256" key="4">
    <source>
        <dbReference type="ARBA" id="ARBA00022729"/>
    </source>
</evidence>
<evidence type="ECO:0000259" key="11">
    <source>
        <dbReference type="Pfam" id="PF02753"/>
    </source>
</evidence>
<dbReference type="InterPro" id="IPR013783">
    <property type="entry name" value="Ig-like_fold"/>
</dbReference>
<evidence type="ECO:0000313" key="13">
    <source>
        <dbReference type="Proteomes" id="UP000427108"/>
    </source>
</evidence>
<evidence type="ECO:0000256" key="5">
    <source>
        <dbReference type="ARBA" id="ARBA00022764"/>
    </source>
</evidence>
<dbReference type="InterPro" id="IPR036316">
    <property type="entry name" value="Pili_assmbl_chap_C_dom_sf"/>
</dbReference>
<evidence type="ECO:0000313" key="12">
    <source>
        <dbReference type="EMBL" id="QGN39152.1"/>
    </source>
</evidence>
<feature type="domain" description="Pili assembly chaperone N-terminal" evidence="10">
    <location>
        <begin position="29"/>
        <end position="150"/>
    </location>
</feature>
<keyword evidence="3" id="KW-1029">Fimbrium biogenesis</keyword>
<dbReference type="PANTHER" id="PTHR30251:SF2">
    <property type="entry name" value="FIMBRIAL CHAPERONE YADV-RELATED"/>
    <property type="match status" value="1"/>
</dbReference>
<dbReference type="SUPFAM" id="SSF49584">
    <property type="entry name" value="Periplasmic chaperone C-domain"/>
    <property type="match status" value="1"/>
</dbReference>
<protein>
    <submittedName>
        <fullName evidence="12">Fimbria/pilus periplasmic chaperone</fullName>
    </submittedName>
</protein>
<feature type="chain" id="PRO_5025628351" evidence="9">
    <location>
        <begin position="28"/>
        <end position="243"/>
    </location>
</feature>
<dbReference type="EMBL" id="CP046115">
    <property type="protein sequence ID" value="QGN39152.1"/>
    <property type="molecule type" value="Genomic_DNA"/>
</dbReference>
<organism evidence="12 13">
    <name type="scientific">Klebsiella oxytoca</name>
    <dbReference type="NCBI Taxonomy" id="571"/>
    <lineage>
        <taxon>Bacteria</taxon>
        <taxon>Pseudomonadati</taxon>
        <taxon>Pseudomonadota</taxon>
        <taxon>Gammaproteobacteria</taxon>
        <taxon>Enterobacterales</taxon>
        <taxon>Enterobacteriaceae</taxon>
        <taxon>Klebsiella/Raoultella group</taxon>
        <taxon>Klebsiella</taxon>
    </lineage>
</organism>
<evidence type="ECO:0000256" key="7">
    <source>
        <dbReference type="ARBA" id="ARBA00023319"/>
    </source>
</evidence>
<dbReference type="PANTHER" id="PTHR30251">
    <property type="entry name" value="PILUS ASSEMBLY CHAPERONE"/>
    <property type="match status" value="1"/>
</dbReference>
<keyword evidence="5" id="KW-0574">Periplasm</keyword>
<dbReference type="Pfam" id="PF02753">
    <property type="entry name" value="PapD_C"/>
    <property type="match status" value="1"/>
</dbReference>
<dbReference type="PROSITE" id="PS00635">
    <property type="entry name" value="PILI_CHAPERONE"/>
    <property type="match status" value="1"/>
</dbReference>
<dbReference type="GO" id="GO:0030288">
    <property type="term" value="C:outer membrane-bounded periplasmic space"/>
    <property type="evidence" value="ECO:0007669"/>
    <property type="project" value="InterPro"/>
</dbReference>
<keyword evidence="7" id="KW-0393">Immunoglobulin domain</keyword>
<evidence type="ECO:0000256" key="1">
    <source>
        <dbReference type="ARBA" id="ARBA00004418"/>
    </source>
</evidence>
<comment type="subcellular location">
    <subcellularLocation>
        <location evidence="1 8">Periplasm</location>
    </subcellularLocation>
</comment>
<dbReference type="SUPFAM" id="SSF49354">
    <property type="entry name" value="PapD-like"/>
    <property type="match status" value="1"/>
</dbReference>
<dbReference type="PRINTS" id="PR00969">
    <property type="entry name" value="CHAPERONPILI"/>
</dbReference>
<feature type="signal peptide" evidence="9">
    <location>
        <begin position="1"/>
        <end position="27"/>
    </location>
</feature>
<comment type="similarity">
    <text evidence="2 8">Belongs to the periplasmic pilus chaperone family.</text>
</comment>
<name>A0A6B8MRP9_KLEOX</name>
<accession>A0A6B8MRP9</accession>
<dbReference type="OrthoDB" id="9131059at2"/>
<evidence type="ECO:0000256" key="3">
    <source>
        <dbReference type="ARBA" id="ARBA00022558"/>
    </source>
</evidence>
<dbReference type="AlphaFoldDB" id="A0A6B8MRP9"/>
<dbReference type="InterPro" id="IPR016148">
    <property type="entry name" value="Pili_assmbl_chaperone_C"/>
</dbReference>
<proteinExistence type="inferred from homology"/>
<dbReference type="InterPro" id="IPR008962">
    <property type="entry name" value="PapD-like_sf"/>
</dbReference>
<dbReference type="InterPro" id="IPR016147">
    <property type="entry name" value="Pili_assmbl_chaperone_N"/>
</dbReference>
<dbReference type="GO" id="GO:0071555">
    <property type="term" value="P:cell wall organization"/>
    <property type="evidence" value="ECO:0007669"/>
    <property type="project" value="InterPro"/>
</dbReference>